<sequence length="227" mass="23929">MLIRADFAAPALVRPDPQDWIASPAAGVHRLMLDRVGNEVARATSLVRYDRGAGFSPHVHGGGEEILVLSGVFGDEHGDYPAGTYLRNPPGTSHAPRAPEGCILFVKLRQFLPGDRLQLALPVDTVAGTALAGAVGVTERLLHGFGPERVTMLDLAPGAELPGGRRPGGEEILVVSGTLIDGAHGVLPTGSWLRRPPGRVATRRTDGGCRLYVKIGHLPPDLQAFAA</sequence>
<dbReference type="RefSeq" id="WP_062761922.1">
    <property type="nucleotide sequence ID" value="NZ_CP121045.1"/>
</dbReference>
<dbReference type="Gene3D" id="2.60.120.10">
    <property type="entry name" value="Jelly Rolls"/>
    <property type="match status" value="1"/>
</dbReference>
<comment type="caution">
    <text evidence="2">The sequence shown here is derived from an EMBL/GenBank/DDBJ whole genome shotgun (WGS) entry which is preliminary data.</text>
</comment>
<dbReference type="Pfam" id="PF12973">
    <property type="entry name" value="Cupin_7"/>
    <property type="match status" value="2"/>
</dbReference>
<proteinExistence type="predicted"/>
<dbReference type="InterPro" id="IPR014710">
    <property type="entry name" value="RmlC-like_jellyroll"/>
</dbReference>
<dbReference type="EMBL" id="LPZR01000045">
    <property type="protein sequence ID" value="KYO56387.1"/>
    <property type="molecule type" value="Genomic_DNA"/>
</dbReference>
<feature type="domain" description="ChrR-like cupin" evidence="1">
    <location>
        <begin position="11"/>
        <end position="111"/>
    </location>
</feature>
<name>A0A161PYE5_9PROT</name>
<dbReference type="CDD" id="cd20303">
    <property type="entry name" value="cupin_ChrR_1"/>
    <property type="match status" value="1"/>
</dbReference>
<evidence type="ECO:0000259" key="1">
    <source>
        <dbReference type="Pfam" id="PF12973"/>
    </source>
</evidence>
<dbReference type="Proteomes" id="UP000075787">
    <property type="component" value="Unassembled WGS sequence"/>
</dbReference>
<dbReference type="SUPFAM" id="SSF51182">
    <property type="entry name" value="RmlC-like cupins"/>
    <property type="match status" value="2"/>
</dbReference>
<evidence type="ECO:0000313" key="2">
    <source>
        <dbReference type="EMBL" id="KYO56387.1"/>
    </source>
</evidence>
<protein>
    <recommendedName>
        <fullName evidence="1">ChrR-like cupin domain-containing protein</fullName>
    </recommendedName>
</protein>
<evidence type="ECO:0000313" key="3">
    <source>
        <dbReference type="Proteomes" id="UP000075787"/>
    </source>
</evidence>
<gene>
    <name evidence="2" type="ORF">AUP44_22340</name>
</gene>
<accession>A0A161PYE5</accession>
<dbReference type="OrthoDB" id="9801227at2"/>
<reference evidence="2 3" key="1">
    <citation type="submission" date="2015-12" db="EMBL/GenBank/DDBJ databases">
        <title>Genome sequence of Tistrella mobilis MCCC 1A02139.</title>
        <authorList>
            <person name="Lu L."/>
            <person name="Lai Q."/>
            <person name="Shao Z."/>
            <person name="Qian P."/>
        </authorList>
    </citation>
    <scope>NUCLEOTIDE SEQUENCE [LARGE SCALE GENOMIC DNA]</scope>
    <source>
        <strain evidence="2 3">MCCC 1A02139</strain>
    </source>
</reference>
<feature type="domain" description="ChrR-like cupin" evidence="1">
    <location>
        <begin position="133"/>
        <end position="218"/>
    </location>
</feature>
<organism evidence="2 3">
    <name type="scientific">Tistrella mobilis</name>
    <dbReference type="NCBI Taxonomy" id="171437"/>
    <lineage>
        <taxon>Bacteria</taxon>
        <taxon>Pseudomonadati</taxon>
        <taxon>Pseudomonadota</taxon>
        <taxon>Alphaproteobacteria</taxon>
        <taxon>Geminicoccales</taxon>
        <taxon>Geminicoccaceae</taxon>
        <taxon>Tistrella</taxon>
    </lineage>
</organism>
<dbReference type="GeneID" id="97243177"/>
<dbReference type="AlphaFoldDB" id="A0A161PYE5"/>
<dbReference type="InterPro" id="IPR011051">
    <property type="entry name" value="RmlC_Cupin_sf"/>
</dbReference>
<dbReference type="InterPro" id="IPR025979">
    <property type="entry name" value="ChrR-like_cupin_dom"/>
</dbReference>